<feature type="domain" description="DUF6570" evidence="5">
    <location>
        <begin position="1"/>
        <end position="82"/>
    </location>
</feature>
<keyword evidence="1" id="KW-0233">DNA recombination</keyword>
<dbReference type="InterPro" id="IPR025476">
    <property type="entry name" value="Helitron_helicase-like"/>
</dbReference>
<comment type="cofactor">
    <cofactor evidence="1">
        <name>Mg(2+)</name>
        <dbReference type="ChEBI" id="CHEBI:18420"/>
    </cofactor>
</comment>
<evidence type="ECO:0000259" key="3">
    <source>
        <dbReference type="Pfam" id="PF05970"/>
    </source>
</evidence>
<keyword evidence="1" id="KW-0234">DNA repair</keyword>
<dbReference type="InterPro" id="IPR051055">
    <property type="entry name" value="PIF1_helicase"/>
</dbReference>
<keyword evidence="1" id="KW-0347">Helicase</keyword>
<comment type="caution">
    <text evidence="6">The sequence shown here is derived from an EMBL/GenBank/DDBJ whole genome shotgun (WGS) entry which is preliminary data.</text>
</comment>
<proteinExistence type="inferred from homology"/>
<accession>A0A8H5H6V5</accession>
<dbReference type="GO" id="GO:0006310">
    <property type="term" value="P:DNA recombination"/>
    <property type="evidence" value="ECO:0007669"/>
    <property type="project" value="UniProtKB-KW"/>
</dbReference>
<dbReference type="GO" id="GO:0043139">
    <property type="term" value="F:5'-3' DNA helicase activity"/>
    <property type="evidence" value="ECO:0007669"/>
    <property type="project" value="UniProtKB-EC"/>
</dbReference>
<dbReference type="PANTHER" id="PTHR47642">
    <property type="entry name" value="ATP-DEPENDENT DNA HELICASE"/>
    <property type="match status" value="1"/>
</dbReference>
<dbReference type="InterPro" id="IPR046700">
    <property type="entry name" value="DUF6570"/>
</dbReference>
<gene>
    <name evidence="6" type="ORF">D9615_006835</name>
</gene>
<protein>
    <recommendedName>
        <fullName evidence="1">ATP-dependent DNA helicase</fullName>
        <ecNumber evidence="1">5.6.2.3</ecNumber>
    </recommendedName>
</protein>
<dbReference type="GO" id="GO:0005524">
    <property type="term" value="F:ATP binding"/>
    <property type="evidence" value="ECO:0007669"/>
    <property type="project" value="UniProtKB-KW"/>
</dbReference>
<dbReference type="Pfam" id="PF05970">
    <property type="entry name" value="PIF1"/>
    <property type="match status" value="1"/>
</dbReference>
<keyword evidence="7" id="KW-1185">Reference proteome</keyword>
<comment type="similarity">
    <text evidence="1">Belongs to the helicase family.</text>
</comment>
<evidence type="ECO:0000259" key="5">
    <source>
        <dbReference type="Pfam" id="PF20209"/>
    </source>
</evidence>
<feature type="domain" description="DNA helicase Pif1-like DEAD-box helicase" evidence="3">
    <location>
        <begin position="1082"/>
        <end position="1283"/>
    </location>
</feature>
<evidence type="ECO:0000256" key="2">
    <source>
        <dbReference type="SAM" id="MobiDB-lite"/>
    </source>
</evidence>
<dbReference type="GO" id="GO:0016787">
    <property type="term" value="F:hydrolase activity"/>
    <property type="evidence" value="ECO:0007669"/>
    <property type="project" value="UniProtKB-KW"/>
</dbReference>
<dbReference type="EC" id="5.6.2.3" evidence="1"/>
<dbReference type="GO" id="GO:0006281">
    <property type="term" value="P:DNA repair"/>
    <property type="evidence" value="ECO:0007669"/>
    <property type="project" value="UniProtKB-KW"/>
</dbReference>
<dbReference type="EMBL" id="JAACJP010000022">
    <property type="protein sequence ID" value="KAF5377833.1"/>
    <property type="molecule type" value="Genomic_DNA"/>
</dbReference>
<feature type="domain" description="Helitron helicase-like" evidence="4">
    <location>
        <begin position="201"/>
        <end position="418"/>
    </location>
</feature>
<dbReference type="Pfam" id="PF14214">
    <property type="entry name" value="Helitron_like_N"/>
    <property type="match status" value="1"/>
</dbReference>
<reference evidence="6 7" key="1">
    <citation type="journal article" date="2020" name="ISME J.">
        <title>Uncovering the hidden diversity of litter-decomposition mechanisms in mushroom-forming fungi.</title>
        <authorList>
            <person name="Floudas D."/>
            <person name="Bentzer J."/>
            <person name="Ahren D."/>
            <person name="Johansson T."/>
            <person name="Persson P."/>
            <person name="Tunlid A."/>
        </authorList>
    </citation>
    <scope>NUCLEOTIDE SEQUENCE [LARGE SCALE GENOMIC DNA]</scope>
    <source>
        <strain evidence="6 7">CBS 661.87</strain>
    </source>
</reference>
<name>A0A8H5H6V5_9AGAR</name>
<evidence type="ECO:0000313" key="7">
    <source>
        <dbReference type="Proteomes" id="UP000565441"/>
    </source>
</evidence>
<keyword evidence="1" id="KW-0378">Hydrolase</keyword>
<evidence type="ECO:0000313" key="6">
    <source>
        <dbReference type="EMBL" id="KAF5377833.1"/>
    </source>
</evidence>
<dbReference type="InterPro" id="IPR027417">
    <property type="entry name" value="P-loop_NTPase"/>
</dbReference>
<feature type="region of interest" description="Disordered" evidence="2">
    <location>
        <begin position="1660"/>
        <end position="1716"/>
    </location>
</feature>
<evidence type="ECO:0000256" key="1">
    <source>
        <dbReference type="RuleBase" id="RU363044"/>
    </source>
</evidence>
<keyword evidence="1" id="KW-0547">Nucleotide-binding</keyword>
<dbReference type="Gene3D" id="3.40.50.300">
    <property type="entry name" value="P-loop containing nucleotide triphosphate hydrolases"/>
    <property type="match status" value="1"/>
</dbReference>
<sequence length="1984" mass="221904">MIAHLVAFESPLPKVYEMLPPPVEDLDDVLAILFTGPCKPTEEEFKRSPVLVRRHAIRAALEWLILNHSDYADVKISAKNLAEYPETSPIVSVVYRERGSDKISEATSIHDTGEGDGVESGECPFVVHGLTGEQMGTNTVEALKGMAMEHWNSGGMALRVGQHNKMESIYNNPDLYPQMFPWLFPYGLGGVGSTSLSDDLHKKHLLMYHDKRFQTDLAFPFAAFSHRQIKAAATGGYLAVDSKNFDDITDRLLSVNQDVLGDIAKRMAQGEVVKPVTEDEKACFQVIRDLDHVGGKVDGSVSSKKYMRNEIWSLVANQGAPSWYITLSPSDMSHPICLYFADEKETFQPLIRGYDERFRLIAKNPVAAARFFDFMVKLFIKHVLGFGTDHAGIYGETSAYYGTVEQQGRLTLHLHLLLWIRNGLTPEEARKAIMDPDSPFQQQLVRYLEAAHQGEFCTGSMDDVDAALTVAAEDPTYQNPTLTLPEAPPEKCTDSCKSCERCESLDSWWSRFRFTVDDILFRSNVHSCRSTINRDGSQSKSKQYAGCLDNKWGRCRGRFPRPIYTETEVDPATGSLHIKKLEAWMNTVSATVTYLFRCNTDVTSLRSGTAIKGVMYYVTKYVTKTSLKTCIIFETVQSIFQKNTEVLGGSATRQEKARTLMTKIVNSLTTKLEMGSPMICLYLLGNPDHYKSHRFRNFHWQSFVTEVLSAWPDQEFKHACLPERVILLQRNGRVVGLSPVYDYMFRAPELECMCLYDWVSRCTRVKGHTEKYAASSDGLHDTEAYQMEHESSYLGGGGPSNRNYRAGGTIHRFQAGRHPLATTHSTLCLDAKYANVPNFTGKPLPRSDRGDREYYCATMLTFFKPWRSGLDLKASQSTWEDAFNAEQFTLRHQTFMKNFNIQYECMDAQDDFHAQMKKGNAQLPSWTLDAEKSYLADFEQDEHIHDYTFDEAAANKDPDDSFLTKIGNARRSRDAAMQEMSAIMRNLGWPTPEPTLLPTDTDLKPKPPSVYQPGSQWKATVMNERAGILEKRLDDLPVSKKSQELYPDPNIVNVVDKSYLEKACKSKEWSAAIKTVIADFTLNKEQQRAFTIVANHAVNPSSEPLKMYIGGMGGTGKTQVLTALSAFFDIRKEPHRFVVVAPTGTAASLLGGSTYHYMFGISDMHEQTNTQLAQVRSRLTGVDYVFFDEVSMLSCRDLYAISARLAKVLSKPEVPFGGMNMIFAGDFAQLPPAMGGESVSLYSRTVGTSGVSLRDQESAIGKALWHQITTVVILRKNERQQKVSPEDISFRRALENMRYKSCTPEDLAFLRSRMSSALPGRSSIAEERFRNVSVITSFNVDKDAINVLGTQRFAEETDQQLVDFYSEDLVAPPEDPKIQKQRKVAGKRARITKQLVEEKMQKALWDSPHSSNTKIIPGKLSLCVGLPVMIRQNAATELCITRGQEGFVHSWQSATGSHGQRILDTLFVRLSKPPKPVDIPGLPRNVVPLTRSSVDTVCSLPDDSSLNVSRSQVEILPNFAMTEYASQGKTRESNVVHVNNSRSHHAIYTALSRGKSAQGTLLVQGFDARKVTGGASGALRQEFRELELLDNITQLRYDGKLPKGMHDADRRNTLIDSFRKCKGLDYMPSTINRAIRWGKSDPFLDWVVKDVEWEILGKTAKKNPDSPKNNFVPARGTEPGTKRKSGNNLSIDMPSRKKAKNMHSSGSDSRIDDNAPIGTPWRDNSCAYDTVIAMVHHIWRVIPQNQAGVLSDLNPEFMGPLIAGFANYTGSAHVRNLEKVRDELRYDLFRAAPAVFPWGQYTSVHSMLDQLLETAEDVMTSVRMCPAQHPVNSAPNSLSNCLITPLPMTADTSLQDYVRNFRVKVSSSCGSCRRELVRAYKFVDAPPVLAFDLTKSDITFTFGLTVPVTLPPQGPHEVSYNLAGVVYHGEHHFTCRVLSPAAIVWSHDGMVAGGAMICEGHIAAVDLRSLGTRNAIIAVYARMT</sequence>
<comment type="catalytic activity">
    <reaction evidence="1">
        <text>ATP + H2O = ADP + phosphate + H(+)</text>
        <dbReference type="Rhea" id="RHEA:13065"/>
        <dbReference type="ChEBI" id="CHEBI:15377"/>
        <dbReference type="ChEBI" id="CHEBI:15378"/>
        <dbReference type="ChEBI" id="CHEBI:30616"/>
        <dbReference type="ChEBI" id="CHEBI:43474"/>
        <dbReference type="ChEBI" id="CHEBI:456216"/>
        <dbReference type="EC" id="5.6.2.3"/>
    </reaction>
</comment>
<dbReference type="Proteomes" id="UP000565441">
    <property type="component" value="Unassembled WGS sequence"/>
</dbReference>
<dbReference type="Pfam" id="PF20209">
    <property type="entry name" value="DUF6570"/>
    <property type="match status" value="1"/>
</dbReference>
<keyword evidence="1" id="KW-0067">ATP-binding</keyword>
<organism evidence="6 7">
    <name type="scientific">Tricholomella constricta</name>
    <dbReference type="NCBI Taxonomy" id="117010"/>
    <lineage>
        <taxon>Eukaryota</taxon>
        <taxon>Fungi</taxon>
        <taxon>Dikarya</taxon>
        <taxon>Basidiomycota</taxon>
        <taxon>Agaricomycotina</taxon>
        <taxon>Agaricomycetes</taxon>
        <taxon>Agaricomycetidae</taxon>
        <taxon>Agaricales</taxon>
        <taxon>Tricholomatineae</taxon>
        <taxon>Lyophyllaceae</taxon>
        <taxon>Tricholomella</taxon>
    </lineage>
</organism>
<dbReference type="OrthoDB" id="3259294at2759"/>
<keyword evidence="1" id="KW-0227">DNA damage</keyword>
<dbReference type="InterPro" id="IPR010285">
    <property type="entry name" value="DNA_helicase_pif1-like_DEAD"/>
</dbReference>
<evidence type="ECO:0000259" key="4">
    <source>
        <dbReference type="Pfam" id="PF14214"/>
    </source>
</evidence>
<dbReference type="SUPFAM" id="SSF52540">
    <property type="entry name" value="P-loop containing nucleoside triphosphate hydrolases"/>
    <property type="match status" value="2"/>
</dbReference>
<dbReference type="GO" id="GO:0000723">
    <property type="term" value="P:telomere maintenance"/>
    <property type="evidence" value="ECO:0007669"/>
    <property type="project" value="InterPro"/>
</dbReference>